<name>F6FGP9_MYCHI</name>
<dbReference type="Proteomes" id="UP000007952">
    <property type="component" value="Chromosome"/>
</dbReference>
<sequence length="227" mass="25565">MPIPSLLMKGIAGLAAASVVSVSSIYFGTDLLKSKRSVSELIKSLRKDKRLITGSSVEDPYWKAAWKKYRADNNSKASDAWGIKGWVKVVGGIPDDNAPQDFINSCKDKQERKIVNENNPLFFQVVSYCSRDTLVSDLIKENYPSKKILEKVSQGNSDGWKAVWESYKNANTVKTKDHDIWKLSDWPSQSAENAPDTFMNKCAEKVKVTAFDLNNEDYLNAVRWCTQ</sequence>
<proteinExistence type="predicted"/>
<gene>
    <name evidence="1" type="ordered locus">MHF_0290</name>
</gene>
<dbReference type="AlphaFoldDB" id="F6FGP9"/>
<evidence type="ECO:0000313" key="1">
    <source>
        <dbReference type="EMBL" id="AEG72572.1"/>
    </source>
</evidence>
<protein>
    <submittedName>
        <fullName evidence="1">Uncharacterized protein</fullName>
    </submittedName>
</protein>
<reference evidence="1 2" key="1">
    <citation type="journal article" date="2011" name="J. Bacteriol.">
        <title>Complete genome sequences of two hemotropic Mycoplasmas, Mycoplasma haemofelis strain Ohio2 and Mycoplasma suis strain Illinois.</title>
        <authorList>
            <person name="Messick J.B."/>
            <person name="Santos A.P."/>
            <person name="Guimaraes A.M."/>
        </authorList>
    </citation>
    <scope>NUCLEOTIDE SEQUENCE [LARGE SCALE GENOMIC DNA]</scope>
    <source>
        <strain evidence="1 2">Ohio2</strain>
    </source>
</reference>
<dbReference type="HOGENOM" id="CLU_098620_0_0_14"/>
<evidence type="ECO:0000313" key="2">
    <source>
        <dbReference type="Proteomes" id="UP000007952"/>
    </source>
</evidence>
<dbReference type="STRING" id="859194.MHF_0290"/>
<dbReference type="BioCyc" id="MHAE859194:G1GR7-288-MONOMER"/>
<dbReference type="EMBL" id="CP002808">
    <property type="protein sequence ID" value="AEG72572.1"/>
    <property type="molecule type" value="Genomic_DNA"/>
</dbReference>
<dbReference type="KEGG" id="mhf:MHF_0290"/>
<accession>F6FGP9</accession>
<reference key="2">
    <citation type="submission" date="2011-05" db="EMBL/GenBank/DDBJ databases">
        <title>The Genome of Mycoplasma haemofelis Strain Ohio2, a pathogenic hemoplasma of the cat.</title>
        <authorList>
            <person name="Santos A.P."/>
            <person name="Guimaraes A.M.S."/>
            <person name="SanMiguel P.J."/>
            <person name="Martin S.W."/>
            <person name="Messick J.B."/>
        </authorList>
    </citation>
    <scope>NUCLEOTIDE SEQUENCE</scope>
    <source>
        <strain>Ohio2</strain>
    </source>
</reference>
<organism evidence="1 2">
    <name type="scientific">Mycoplasma haemofelis (strain Ohio2)</name>
    <dbReference type="NCBI Taxonomy" id="859194"/>
    <lineage>
        <taxon>Bacteria</taxon>
        <taxon>Bacillati</taxon>
        <taxon>Mycoplasmatota</taxon>
        <taxon>Mollicutes</taxon>
        <taxon>Mycoplasmataceae</taxon>
        <taxon>Mycoplasma</taxon>
    </lineage>
</organism>